<gene>
    <name evidence="3" type="ORF">G1H11_03120</name>
</gene>
<dbReference type="SUPFAM" id="SSF53850">
    <property type="entry name" value="Periplasmic binding protein-like II"/>
    <property type="match status" value="1"/>
</dbReference>
<feature type="compositionally biased region" description="Polar residues" evidence="1">
    <location>
        <begin position="250"/>
        <end position="263"/>
    </location>
</feature>
<evidence type="ECO:0000256" key="1">
    <source>
        <dbReference type="SAM" id="MobiDB-lite"/>
    </source>
</evidence>
<dbReference type="PANTHER" id="PTHR43649:SF11">
    <property type="entry name" value="ABC TRANSPORTER SUBSTRATE-BINDING PROTEIN YESO-RELATED"/>
    <property type="match status" value="1"/>
</dbReference>
<dbReference type="InterPro" id="IPR006059">
    <property type="entry name" value="SBP"/>
</dbReference>
<dbReference type="PROSITE" id="PS51257">
    <property type="entry name" value="PROKAR_LIPOPROTEIN"/>
    <property type="match status" value="1"/>
</dbReference>
<feature type="region of interest" description="Disordered" evidence="1">
    <location>
        <begin position="250"/>
        <end position="274"/>
    </location>
</feature>
<dbReference type="RefSeq" id="WP_163816023.1">
    <property type="nucleotide sequence ID" value="NZ_JAAGOB010000002.1"/>
</dbReference>
<dbReference type="AlphaFoldDB" id="A0A6N9YH18"/>
<comment type="caution">
    <text evidence="3">The sequence shown here is derived from an EMBL/GenBank/DDBJ whole genome shotgun (WGS) entry which is preliminary data.</text>
</comment>
<keyword evidence="2" id="KW-0732">Signal</keyword>
<feature type="signal peptide" evidence="2">
    <location>
        <begin position="1"/>
        <end position="26"/>
    </location>
</feature>
<evidence type="ECO:0000256" key="2">
    <source>
        <dbReference type="SAM" id="SignalP"/>
    </source>
</evidence>
<dbReference type="Pfam" id="PF01547">
    <property type="entry name" value="SBP_bac_1"/>
    <property type="match status" value="1"/>
</dbReference>
<name>A0A6N9YH18_9ACTN</name>
<feature type="chain" id="PRO_5039012816" evidence="2">
    <location>
        <begin position="27"/>
        <end position="439"/>
    </location>
</feature>
<organism evidence="3 4">
    <name type="scientific">Phytoactinopolyspora alkaliphila</name>
    <dbReference type="NCBI Taxonomy" id="1783498"/>
    <lineage>
        <taxon>Bacteria</taxon>
        <taxon>Bacillati</taxon>
        <taxon>Actinomycetota</taxon>
        <taxon>Actinomycetes</taxon>
        <taxon>Jiangellales</taxon>
        <taxon>Jiangellaceae</taxon>
        <taxon>Phytoactinopolyspora</taxon>
    </lineage>
</organism>
<dbReference type="Proteomes" id="UP000469185">
    <property type="component" value="Unassembled WGS sequence"/>
</dbReference>
<protein>
    <submittedName>
        <fullName evidence="3">Extracellular solute-binding protein</fullName>
    </submittedName>
</protein>
<dbReference type="EMBL" id="JAAGOB010000002">
    <property type="protein sequence ID" value="NED94296.1"/>
    <property type="molecule type" value="Genomic_DNA"/>
</dbReference>
<keyword evidence="4" id="KW-1185">Reference proteome</keyword>
<dbReference type="Gene3D" id="3.40.190.10">
    <property type="entry name" value="Periplasmic binding protein-like II"/>
    <property type="match status" value="2"/>
</dbReference>
<accession>A0A6N9YH18</accession>
<dbReference type="PANTHER" id="PTHR43649">
    <property type="entry name" value="ARABINOSE-BINDING PROTEIN-RELATED"/>
    <property type="match status" value="1"/>
</dbReference>
<proteinExistence type="predicted"/>
<reference evidence="3 4" key="1">
    <citation type="submission" date="2020-02" db="EMBL/GenBank/DDBJ databases">
        <authorList>
            <person name="Li X.-J."/>
            <person name="Feng X.-M."/>
        </authorList>
    </citation>
    <scope>NUCLEOTIDE SEQUENCE [LARGE SCALE GENOMIC DNA]</scope>
    <source>
        <strain evidence="3 4">CGMCC 4.7225</strain>
    </source>
</reference>
<evidence type="ECO:0000313" key="3">
    <source>
        <dbReference type="EMBL" id="NED94296.1"/>
    </source>
</evidence>
<sequence length="439" mass="46801">MRQAPRAFRRFRWACAAGVTAMLTVAACGGSSDGGGSDEATGDVTLRFSWWGNDERARITQQAIDAFEEANPNITVNGEPLDFDGYFDRLATSVAAGDAPDVITLGGAYPREYGDRGALLDLSTVSEQLPTDLIDESALSNGFFSGVQYSIPTGVNTYSIVVNPEVFDAAGVPLPDDSSWTWDDMVDIAQEISDSTPDDTYGLVDPTAPDVVDLYARQHTGAGLYTEDGELAIEAETLENWWTMTKGMSESGATPSATLTTELAGQPGPEQTLMGRGLAGMQFDWSNQLTALRGASGADLQMLRAPGESTGVAPGMWLQASQSYGIYSQSEHPEEAAMLIDFLVNSEEAASFILADRGLPANSEVLEAITPLLDEDTTVQAEFIAEVSGDVNPDLIIGPTGSTESVSIMQRLNDEVLFDRTTPAQAAESFIRQMEAAIG</sequence>
<evidence type="ECO:0000313" key="4">
    <source>
        <dbReference type="Proteomes" id="UP000469185"/>
    </source>
</evidence>
<dbReference type="InterPro" id="IPR050490">
    <property type="entry name" value="Bact_solute-bd_prot1"/>
</dbReference>